<keyword evidence="1" id="KW-0812">Transmembrane</keyword>
<proteinExistence type="predicted"/>
<dbReference type="InParanoid" id="L2GT39"/>
<dbReference type="Proteomes" id="UP000011081">
    <property type="component" value="Unassembled WGS sequence"/>
</dbReference>
<dbReference type="OrthoDB" id="10506456at2759"/>
<organism evidence="2 3">
    <name type="scientific">Vavraia culicis (isolate floridensis)</name>
    <name type="common">Microsporidian parasite</name>
    <dbReference type="NCBI Taxonomy" id="948595"/>
    <lineage>
        <taxon>Eukaryota</taxon>
        <taxon>Fungi</taxon>
        <taxon>Fungi incertae sedis</taxon>
        <taxon>Microsporidia</taxon>
        <taxon>Pleistophoridae</taxon>
        <taxon>Vavraia</taxon>
    </lineage>
</organism>
<keyword evidence="1" id="KW-1133">Transmembrane helix</keyword>
<feature type="transmembrane region" description="Helical" evidence="1">
    <location>
        <begin position="9"/>
        <end position="32"/>
    </location>
</feature>
<gene>
    <name evidence="2" type="ORF">VCUG_01965</name>
</gene>
<dbReference type="HOGENOM" id="CLU_1125201_0_0_1"/>
<keyword evidence="1" id="KW-0472">Membrane</keyword>
<dbReference type="RefSeq" id="XP_008074980.1">
    <property type="nucleotide sequence ID" value="XM_008076789.1"/>
</dbReference>
<dbReference type="VEuPathDB" id="MicrosporidiaDB:VCUG_01965"/>
<dbReference type="GeneID" id="19879834"/>
<accession>L2GT39</accession>
<reference evidence="3" key="1">
    <citation type="submission" date="2011-03" db="EMBL/GenBank/DDBJ databases">
        <title>The genome sequence of Vavraia culicis strain floridensis.</title>
        <authorList>
            <consortium name="The Broad Institute Genome Sequencing Platform"/>
            <person name="Cuomo C."/>
            <person name="Becnel J."/>
            <person name="Sanscrainte N."/>
            <person name="Young S.K."/>
            <person name="Zeng Q."/>
            <person name="Gargeya S."/>
            <person name="Fitzgerald M."/>
            <person name="Haas B."/>
            <person name="Abouelleil A."/>
            <person name="Alvarado L."/>
            <person name="Arachchi H.M."/>
            <person name="Berlin A."/>
            <person name="Chapman S.B."/>
            <person name="Gearin G."/>
            <person name="Goldberg J."/>
            <person name="Griggs A."/>
            <person name="Gujja S."/>
            <person name="Hansen M."/>
            <person name="Heiman D."/>
            <person name="Howarth C."/>
            <person name="Larimer J."/>
            <person name="Lui A."/>
            <person name="MacDonald P.J.P."/>
            <person name="McCowen C."/>
            <person name="Montmayeur A."/>
            <person name="Murphy C."/>
            <person name="Neiman D."/>
            <person name="Pearson M."/>
            <person name="Priest M."/>
            <person name="Roberts A."/>
            <person name="Saif S."/>
            <person name="Shea T."/>
            <person name="Sisk P."/>
            <person name="Stolte C."/>
            <person name="Sykes S."/>
            <person name="Wortman J."/>
            <person name="Nusbaum C."/>
            <person name="Birren B."/>
        </authorList>
    </citation>
    <scope>NUCLEOTIDE SEQUENCE [LARGE SCALE GENOMIC DNA]</scope>
    <source>
        <strain evidence="3">floridensis</strain>
    </source>
</reference>
<protein>
    <submittedName>
        <fullName evidence="2">Uncharacterized protein</fullName>
    </submittedName>
</protein>
<name>L2GT39_VAVCU</name>
<dbReference type="OMA" id="VICHYTE"/>
<evidence type="ECO:0000313" key="3">
    <source>
        <dbReference type="Proteomes" id="UP000011081"/>
    </source>
</evidence>
<evidence type="ECO:0000256" key="1">
    <source>
        <dbReference type="SAM" id="Phobius"/>
    </source>
</evidence>
<keyword evidence="3" id="KW-1185">Reference proteome</keyword>
<dbReference type="EMBL" id="GL877441">
    <property type="protein sequence ID" value="ELA46532.1"/>
    <property type="molecule type" value="Genomic_DNA"/>
</dbReference>
<dbReference type="AlphaFoldDB" id="L2GT39"/>
<evidence type="ECO:0000313" key="2">
    <source>
        <dbReference type="EMBL" id="ELA46532.1"/>
    </source>
</evidence>
<sequence length="227" mass="26736">MYKAAFRKFFWSVVIMLLLYALVYLIRTYYIIVQINQIILDKMDTGFDKFQSTWNSSPVSERKFIVVLYTDKKEKCIIFGTIDSAKWANHGGIIYNNYHTTMNSLLAYKEELAALYKLVPVWISKRFHTPWNEYVNTLDVICYYLKNLPEDNSVKHCNCIFGNHGKIVVTQILMRIAEGKNTCKTLMDHTIDFGNRVDDLADKALFYFFLQLFQRNFLVRVRPSTNE</sequence>